<feature type="region of interest" description="Disordered" evidence="1">
    <location>
        <begin position="136"/>
        <end position="157"/>
    </location>
</feature>
<name>A0A7I7VYV1_9MYCO</name>
<accession>A0A7I7VYV1</accession>
<dbReference type="Proteomes" id="UP000467201">
    <property type="component" value="Chromosome"/>
</dbReference>
<dbReference type="SUPFAM" id="SSF53474">
    <property type="entry name" value="alpha/beta-Hydrolases"/>
    <property type="match status" value="1"/>
</dbReference>
<gene>
    <name evidence="2" type="ORF">MDOR_38040</name>
</gene>
<evidence type="ECO:0000313" key="3">
    <source>
        <dbReference type="Proteomes" id="UP000467201"/>
    </source>
</evidence>
<organism evidence="2 3">
    <name type="scientific">Mycolicibacterium doricum</name>
    <dbReference type="NCBI Taxonomy" id="126673"/>
    <lineage>
        <taxon>Bacteria</taxon>
        <taxon>Bacillati</taxon>
        <taxon>Actinomycetota</taxon>
        <taxon>Actinomycetes</taxon>
        <taxon>Mycobacteriales</taxon>
        <taxon>Mycobacteriaceae</taxon>
        <taxon>Mycolicibacterium</taxon>
    </lineage>
</organism>
<reference evidence="2 3" key="1">
    <citation type="journal article" date="2019" name="Emerg. Microbes Infect.">
        <title>Comprehensive subspecies identification of 175 nontuberculous mycobacteria species based on 7547 genomic profiles.</title>
        <authorList>
            <person name="Matsumoto Y."/>
            <person name="Kinjo T."/>
            <person name="Motooka D."/>
            <person name="Nabeya D."/>
            <person name="Jung N."/>
            <person name="Uechi K."/>
            <person name="Horii T."/>
            <person name="Iida T."/>
            <person name="Fujita J."/>
            <person name="Nakamura S."/>
        </authorList>
    </citation>
    <scope>NUCLEOTIDE SEQUENCE [LARGE SCALE GENOMIC DNA]</scope>
    <source>
        <strain evidence="2 3">JCM 12405</strain>
    </source>
</reference>
<dbReference type="EMBL" id="AP022605">
    <property type="protein sequence ID" value="BBZ09635.1"/>
    <property type="molecule type" value="Genomic_DNA"/>
</dbReference>
<dbReference type="Gene3D" id="3.40.50.1820">
    <property type="entry name" value="alpha/beta hydrolase"/>
    <property type="match status" value="1"/>
</dbReference>
<dbReference type="KEGG" id="mdr:MDOR_38040"/>
<sequence length="157" mass="16650">MGAKVRGDFTITSISAAALGSLAVGLPGHGRSAWREDADYGPKLNAETLRAVLREWAPEPRLVVGTSLGRVDRVADRGHRTGAGARTGTRRRHTSAPARHEQMTKAQLGGGALVQGDRTFPSFEAMLDLTVAASPHRDRNSLRKGDGLKGCGTTSPR</sequence>
<proteinExistence type="predicted"/>
<dbReference type="AlphaFoldDB" id="A0A7I7VYV1"/>
<dbReference type="InterPro" id="IPR029058">
    <property type="entry name" value="AB_hydrolase_fold"/>
</dbReference>
<evidence type="ECO:0000313" key="2">
    <source>
        <dbReference type="EMBL" id="BBZ09635.1"/>
    </source>
</evidence>
<feature type="compositionally biased region" description="Basic and acidic residues" evidence="1">
    <location>
        <begin position="136"/>
        <end position="147"/>
    </location>
</feature>
<feature type="region of interest" description="Disordered" evidence="1">
    <location>
        <begin position="74"/>
        <end position="101"/>
    </location>
</feature>
<evidence type="ECO:0000256" key="1">
    <source>
        <dbReference type="SAM" id="MobiDB-lite"/>
    </source>
</evidence>
<protein>
    <submittedName>
        <fullName evidence="2">Uncharacterized protein</fullName>
    </submittedName>
</protein>